<dbReference type="Pfam" id="PF01663">
    <property type="entry name" value="Phosphodiest"/>
    <property type="match status" value="1"/>
</dbReference>
<reference evidence="1" key="2">
    <citation type="submission" date="2025-09" db="UniProtKB">
        <authorList>
            <consortium name="Ensembl"/>
        </authorList>
    </citation>
    <scope>IDENTIFICATION</scope>
</reference>
<dbReference type="InterPro" id="IPR002591">
    <property type="entry name" value="Phosphodiest/P_Trfase"/>
</dbReference>
<reference evidence="1" key="1">
    <citation type="submission" date="2025-08" db="UniProtKB">
        <authorList>
            <consortium name="Ensembl"/>
        </authorList>
    </citation>
    <scope>IDENTIFICATION</scope>
</reference>
<proteinExistence type="predicted"/>
<evidence type="ECO:0000313" key="2">
    <source>
        <dbReference type="Proteomes" id="UP000694560"/>
    </source>
</evidence>
<keyword evidence="2" id="KW-1185">Reference proteome</keyword>
<dbReference type="Gene3D" id="3.40.720.10">
    <property type="entry name" value="Alkaline Phosphatase, subunit A"/>
    <property type="match status" value="1"/>
</dbReference>
<sequence>RQPLLHNSTKALNSLLPRNECIPLQETSKRSKLLLVSFDGFRWNYDQDVDTPNLDTMAAEGVKAKHMIPPFITLTSPSHFTLGMVFKVSHNSNHSGIP</sequence>
<organism evidence="1 2">
    <name type="scientific">Malurus cyaneus samueli</name>
    <dbReference type="NCBI Taxonomy" id="2593467"/>
    <lineage>
        <taxon>Eukaryota</taxon>
        <taxon>Metazoa</taxon>
        <taxon>Chordata</taxon>
        <taxon>Craniata</taxon>
        <taxon>Vertebrata</taxon>
        <taxon>Euteleostomi</taxon>
        <taxon>Archelosauria</taxon>
        <taxon>Archosauria</taxon>
        <taxon>Dinosauria</taxon>
        <taxon>Saurischia</taxon>
        <taxon>Theropoda</taxon>
        <taxon>Coelurosauria</taxon>
        <taxon>Aves</taxon>
        <taxon>Neognathae</taxon>
        <taxon>Neoaves</taxon>
        <taxon>Telluraves</taxon>
        <taxon>Australaves</taxon>
        <taxon>Passeriformes</taxon>
        <taxon>Meliphagoidea</taxon>
        <taxon>Maluridae</taxon>
        <taxon>Malurus</taxon>
    </lineage>
</organism>
<dbReference type="Proteomes" id="UP000694560">
    <property type="component" value="Unplaced"/>
</dbReference>
<dbReference type="OrthoDB" id="415411at2759"/>
<evidence type="ECO:0000313" key="1">
    <source>
        <dbReference type="Ensembl" id="ENSMCSP00000020163.1"/>
    </source>
</evidence>
<dbReference type="PANTHER" id="PTHR10151:SF63">
    <property type="entry name" value="ECTONUCLEOTIDE PYROPHOSPHATASE_PHOSPHODIESTERASE FAMILY MEMBER 7"/>
    <property type="match status" value="1"/>
</dbReference>
<dbReference type="PANTHER" id="PTHR10151">
    <property type="entry name" value="ECTONUCLEOTIDE PYROPHOSPHATASE/PHOSPHODIESTERASE"/>
    <property type="match status" value="1"/>
</dbReference>
<accession>A0A8C5UA41</accession>
<dbReference type="Ensembl" id="ENSMCST00000020680.1">
    <property type="protein sequence ID" value="ENSMCSP00000020163.1"/>
    <property type="gene ID" value="ENSMCSG00000014163.1"/>
</dbReference>
<protein>
    <submittedName>
        <fullName evidence="1">Uncharacterized protein</fullName>
    </submittedName>
</protein>
<name>A0A8C5UA41_9PASS</name>
<dbReference type="InterPro" id="IPR017850">
    <property type="entry name" value="Alkaline_phosphatase_core_sf"/>
</dbReference>
<dbReference type="AlphaFoldDB" id="A0A8C5UA41"/>
<dbReference type="SUPFAM" id="SSF53649">
    <property type="entry name" value="Alkaline phosphatase-like"/>
    <property type="match status" value="1"/>
</dbReference>